<dbReference type="EMBL" id="BSTJ01000013">
    <property type="protein sequence ID" value="GLY80102.1"/>
    <property type="molecule type" value="Genomic_DNA"/>
</dbReference>
<gene>
    <name evidence="1" type="ORF">Airi01_083690</name>
</gene>
<organism evidence="1 2">
    <name type="scientific">Actinoallomurus iriomotensis</name>
    <dbReference type="NCBI Taxonomy" id="478107"/>
    <lineage>
        <taxon>Bacteria</taxon>
        <taxon>Bacillati</taxon>
        <taxon>Actinomycetota</taxon>
        <taxon>Actinomycetes</taxon>
        <taxon>Streptosporangiales</taxon>
        <taxon>Thermomonosporaceae</taxon>
        <taxon>Actinoallomurus</taxon>
    </lineage>
</organism>
<reference evidence="1" key="1">
    <citation type="submission" date="2023-03" db="EMBL/GenBank/DDBJ databases">
        <title>Actinoallomurus iriomotensis NBRC 103681.</title>
        <authorList>
            <person name="Ichikawa N."/>
            <person name="Sato H."/>
            <person name="Tonouchi N."/>
        </authorList>
    </citation>
    <scope>NUCLEOTIDE SEQUENCE</scope>
    <source>
        <strain evidence="1">NBRC 103681</strain>
    </source>
</reference>
<dbReference type="Proteomes" id="UP001165135">
    <property type="component" value="Unassembled WGS sequence"/>
</dbReference>
<name>A0A9W6RU00_9ACTN</name>
<dbReference type="AlphaFoldDB" id="A0A9W6RU00"/>
<proteinExistence type="predicted"/>
<protein>
    <submittedName>
        <fullName evidence="1">Uncharacterized protein</fullName>
    </submittedName>
</protein>
<accession>A0A9W6RU00</accession>
<dbReference type="RefSeq" id="WP_285632571.1">
    <property type="nucleotide sequence ID" value="NZ_BSTJ01000013.1"/>
</dbReference>
<sequence length="70" mass="7821">MHTWNLSRATGQDDWLDQDFCAQLLGGMEQMEEALRASGQYGTRVEVPADADPQARLLGFIGRDPSWPGR</sequence>
<evidence type="ECO:0000313" key="2">
    <source>
        <dbReference type="Proteomes" id="UP001165135"/>
    </source>
</evidence>
<evidence type="ECO:0000313" key="1">
    <source>
        <dbReference type="EMBL" id="GLY80102.1"/>
    </source>
</evidence>
<comment type="caution">
    <text evidence="1">The sequence shown here is derived from an EMBL/GenBank/DDBJ whole genome shotgun (WGS) entry which is preliminary data.</text>
</comment>